<feature type="region of interest" description="Disordered" evidence="1">
    <location>
        <begin position="1"/>
        <end position="21"/>
    </location>
</feature>
<organism evidence="3 4">
    <name type="scientific">Rhizobium viscosum</name>
    <name type="common">Arthrobacter viscosus</name>
    <dbReference type="NCBI Taxonomy" id="1673"/>
    <lineage>
        <taxon>Bacteria</taxon>
        <taxon>Pseudomonadati</taxon>
        <taxon>Pseudomonadota</taxon>
        <taxon>Alphaproteobacteria</taxon>
        <taxon>Hyphomicrobiales</taxon>
        <taxon>Rhizobiaceae</taxon>
        <taxon>Rhizobium/Agrobacterium group</taxon>
        <taxon>Rhizobium</taxon>
    </lineage>
</organism>
<proteinExistence type="predicted"/>
<dbReference type="RefSeq" id="WP_192727740.1">
    <property type="nucleotide sequence ID" value="NZ_BAAAVL010000001.1"/>
</dbReference>
<accession>A0ABR9IL01</accession>
<dbReference type="SUPFAM" id="SSF159888">
    <property type="entry name" value="YdhG-like"/>
    <property type="match status" value="1"/>
</dbReference>
<name>A0ABR9IL01_RHIVS</name>
<evidence type="ECO:0000313" key="3">
    <source>
        <dbReference type="EMBL" id="MBE1503587.1"/>
    </source>
</evidence>
<feature type="domain" description="YdhG-like" evidence="2">
    <location>
        <begin position="33"/>
        <end position="129"/>
    </location>
</feature>
<evidence type="ECO:0000313" key="4">
    <source>
        <dbReference type="Proteomes" id="UP000620262"/>
    </source>
</evidence>
<dbReference type="Pfam" id="PF08818">
    <property type="entry name" value="DUF1801"/>
    <property type="match status" value="1"/>
</dbReference>
<dbReference type="EMBL" id="JADBEC010000001">
    <property type="protein sequence ID" value="MBE1503587.1"/>
    <property type="molecule type" value="Genomic_DNA"/>
</dbReference>
<keyword evidence="4" id="KW-1185">Reference proteome</keyword>
<dbReference type="InterPro" id="IPR014922">
    <property type="entry name" value="YdhG-like"/>
</dbReference>
<dbReference type="Proteomes" id="UP000620262">
    <property type="component" value="Unassembled WGS sequence"/>
</dbReference>
<evidence type="ECO:0000256" key="1">
    <source>
        <dbReference type="SAM" id="MobiDB-lite"/>
    </source>
</evidence>
<protein>
    <recommendedName>
        <fullName evidence="2">YdhG-like domain-containing protein</fullName>
    </recommendedName>
</protein>
<reference evidence="3 4" key="1">
    <citation type="submission" date="2020-10" db="EMBL/GenBank/DDBJ databases">
        <title>Sequencing the genomes of 1000 actinobacteria strains.</title>
        <authorList>
            <person name="Klenk H.-P."/>
        </authorList>
    </citation>
    <scope>NUCLEOTIDE SEQUENCE [LARGE SCALE GENOMIC DNA]</scope>
    <source>
        <strain evidence="3 4">DSM 7307</strain>
    </source>
</reference>
<evidence type="ECO:0000259" key="2">
    <source>
        <dbReference type="Pfam" id="PF08818"/>
    </source>
</evidence>
<dbReference type="Gene3D" id="3.90.1150.200">
    <property type="match status" value="1"/>
</dbReference>
<feature type="compositionally biased region" description="Basic and acidic residues" evidence="1">
    <location>
        <begin position="7"/>
        <end position="21"/>
    </location>
</feature>
<sequence>MKKAATTKKEPEPKEISPSERIDAKIRELGDWRGETLARVRAIIREADPQVEETWKWRGVPVWEHAGIICTGETYKTVVKLTFAKGASVEDPSNLFNSSLEGNTRRAIDIHEGEKIDEAALRALVQAAVALNTAGKPASKKASA</sequence>
<comment type="caution">
    <text evidence="3">The sequence shown here is derived from an EMBL/GenBank/DDBJ whole genome shotgun (WGS) entry which is preliminary data.</text>
</comment>
<gene>
    <name evidence="3" type="ORF">H4W29_000768</name>
</gene>